<dbReference type="PROSITE" id="PS50878">
    <property type="entry name" value="RT_POL"/>
    <property type="match status" value="1"/>
</dbReference>
<dbReference type="Proteomes" id="UP000815677">
    <property type="component" value="Unassembled WGS sequence"/>
</dbReference>
<protein>
    <submittedName>
        <fullName evidence="12">Uncharacterized protein</fullName>
    </submittedName>
</protein>
<dbReference type="PANTHER" id="PTHR37984">
    <property type="entry name" value="PROTEIN CBG26694"/>
    <property type="match status" value="1"/>
</dbReference>
<dbReference type="Gene3D" id="3.30.420.10">
    <property type="entry name" value="Ribonuclease H-like superfamily/Ribonuclease H"/>
    <property type="match status" value="1"/>
</dbReference>
<dbReference type="InterPro" id="IPR043502">
    <property type="entry name" value="DNA/RNA_pol_sf"/>
</dbReference>
<reference evidence="12" key="1">
    <citation type="submission" date="2014-09" db="EMBL/GenBank/DDBJ databases">
        <title>Genome sequence of the luminous mushroom Mycena chlorophos for searching fungal bioluminescence genes.</title>
        <authorList>
            <person name="Tanaka Y."/>
            <person name="Kasuga D."/>
            <person name="Oba Y."/>
            <person name="Hase S."/>
            <person name="Sato K."/>
            <person name="Oba Y."/>
            <person name="Sakakibara Y."/>
        </authorList>
    </citation>
    <scope>NUCLEOTIDE SEQUENCE</scope>
</reference>
<proteinExistence type="predicted"/>
<dbReference type="Gene3D" id="3.30.70.270">
    <property type="match status" value="2"/>
</dbReference>
<dbReference type="PROSITE" id="PS50994">
    <property type="entry name" value="INTEGRASE"/>
    <property type="match status" value="1"/>
</dbReference>
<evidence type="ECO:0000259" key="11">
    <source>
        <dbReference type="PROSITE" id="PS50994"/>
    </source>
</evidence>
<evidence type="ECO:0000256" key="4">
    <source>
        <dbReference type="ARBA" id="ARBA00022759"/>
    </source>
</evidence>
<evidence type="ECO:0000256" key="2">
    <source>
        <dbReference type="ARBA" id="ARBA00022695"/>
    </source>
</evidence>
<dbReference type="Gene3D" id="1.10.340.70">
    <property type="match status" value="1"/>
</dbReference>
<evidence type="ECO:0000313" key="12">
    <source>
        <dbReference type="EMBL" id="GAT53001.1"/>
    </source>
</evidence>
<dbReference type="CDD" id="cd09274">
    <property type="entry name" value="RNase_HI_RT_Ty3"/>
    <property type="match status" value="1"/>
</dbReference>
<dbReference type="Pfam" id="PF00078">
    <property type="entry name" value="RVT_1"/>
    <property type="match status" value="1"/>
</dbReference>
<dbReference type="InterPro" id="IPR043128">
    <property type="entry name" value="Rev_trsase/Diguanyl_cyclase"/>
</dbReference>
<evidence type="ECO:0000256" key="1">
    <source>
        <dbReference type="ARBA" id="ARBA00022679"/>
    </source>
</evidence>
<dbReference type="Gene3D" id="3.10.10.10">
    <property type="entry name" value="HIV Type 1 Reverse Transcriptase, subunit A, domain 1"/>
    <property type="match status" value="1"/>
</dbReference>
<dbReference type="InterPro" id="IPR001584">
    <property type="entry name" value="Integrase_cat-core"/>
</dbReference>
<keyword evidence="4" id="KW-0255">Endonuclease</keyword>
<evidence type="ECO:0000256" key="3">
    <source>
        <dbReference type="ARBA" id="ARBA00022722"/>
    </source>
</evidence>
<keyword evidence="2" id="KW-0548">Nucleotidyltransferase</keyword>
<gene>
    <name evidence="12" type="ORF">MCHLO_10007</name>
</gene>
<evidence type="ECO:0000256" key="8">
    <source>
        <dbReference type="SAM" id="Coils"/>
    </source>
</evidence>
<dbReference type="InterPro" id="IPR041588">
    <property type="entry name" value="Integrase_H2C2"/>
</dbReference>
<keyword evidence="7" id="KW-0695">RNA-directed DNA polymerase</keyword>
<dbReference type="InterPro" id="IPR050951">
    <property type="entry name" value="Retrovirus_Pol_polyprotein"/>
</dbReference>
<feature type="region of interest" description="Disordered" evidence="9">
    <location>
        <begin position="67"/>
        <end position="96"/>
    </location>
</feature>
<feature type="coiled-coil region" evidence="8">
    <location>
        <begin position="976"/>
        <end position="1018"/>
    </location>
</feature>
<dbReference type="Pfam" id="PF17921">
    <property type="entry name" value="Integrase_H2C2"/>
    <property type="match status" value="1"/>
</dbReference>
<evidence type="ECO:0000259" key="10">
    <source>
        <dbReference type="PROSITE" id="PS50878"/>
    </source>
</evidence>
<dbReference type="SUPFAM" id="SSF53098">
    <property type="entry name" value="Ribonuclease H-like"/>
    <property type="match status" value="1"/>
</dbReference>
<feature type="compositionally biased region" description="Polar residues" evidence="9">
    <location>
        <begin position="82"/>
        <end position="91"/>
    </location>
</feature>
<dbReference type="Pfam" id="PF17917">
    <property type="entry name" value="RT_RNaseH"/>
    <property type="match status" value="1"/>
</dbReference>
<name>A0ABQ0LPH6_MYCCL</name>
<keyword evidence="8" id="KW-0175">Coiled coil</keyword>
<dbReference type="CDD" id="cd01647">
    <property type="entry name" value="RT_LTR"/>
    <property type="match status" value="1"/>
</dbReference>
<dbReference type="InterPro" id="IPR000477">
    <property type="entry name" value="RT_dom"/>
</dbReference>
<evidence type="ECO:0000256" key="6">
    <source>
        <dbReference type="ARBA" id="ARBA00022884"/>
    </source>
</evidence>
<keyword evidence="1" id="KW-0808">Transferase</keyword>
<feature type="domain" description="Reverse transcriptase" evidence="10">
    <location>
        <begin position="204"/>
        <end position="383"/>
    </location>
</feature>
<dbReference type="InterPro" id="IPR012337">
    <property type="entry name" value="RNaseH-like_sf"/>
</dbReference>
<evidence type="ECO:0000256" key="5">
    <source>
        <dbReference type="ARBA" id="ARBA00022801"/>
    </source>
</evidence>
<dbReference type="InterPro" id="IPR036397">
    <property type="entry name" value="RNaseH_sf"/>
</dbReference>
<organism evidence="12 13">
    <name type="scientific">Mycena chlorophos</name>
    <name type="common">Agaric fungus</name>
    <name type="synonym">Agaricus chlorophos</name>
    <dbReference type="NCBI Taxonomy" id="658473"/>
    <lineage>
        <taxon>Eukaryota</taxon>
        <taxon>Fungi</taxon>
        <taxon>Dikarya</taxon>
        <taxon>Basidiomycota</taxon>
        <taxon>Agaricomycotina</taxon>
        <taxon>Agaricomycetes</taxon>
        <taxon>Agaricomycetidae</taxon>
        <taxon>Agaricales</taxon>
        <taxon>Marasmiineae</taxon>
        <taxon>Mycenaceae</taxon>
        <taxon>Mycena</taxon>
    </lineage>
</organism>
<dbReference type="Gene3D" id="3.10.20.370">
    <property type="match status" value="1"/>
</dbReference>
<dbReference type="Pfam" id="PF00665">
    <property type="entry name" value="rve"/>
    <property type="match status" value="1"/>
</dbReference>
<evidence type="ECO:0000256" key="7">
    <source>
        <dbReference type="ARBA" id="ARBA00022918"/>
    </source>
</evidence>
<dbReference type="SUPFAM" id="SSF56672">
    <property type="entry name" value="DNA/RNA polymerases"/>
    <property type="match status" value="1"/>
</dbReference>
<evidence type="ECO:0000256" key="9">
    <source>
        <dbReference type="SAM" id="MobiDB-lite"/>
    </source>
</evidence>
<dbReference type="InterPro" id="IPR041373">
    <property type="entry name" value="RT_RNaseH"/>
</dbReference>
<keyword evidence="6" id="KW-0694">RNA-binding</keyword>
<dbReference type="EMBL" id="DF848044">
    <property type="protein sequence ID" value="GAT53001.1"/>
    <property type="molecule type" value="Genomic_DNA"/>
</dbReference>
<dbReference type="PANTHER" id="PTHR37984:SF5">
    <property type="entry name" value="PROTEIN NYNRIN-LIKE"/>
    <property type="match status" value="1"/>
</dbReference>
<sequence>MKRFSVQLLWDDNSFTLTSPSTYQTVHVGANSVPVREPVAFVPHGSQAPQTLVYTLENTTDSEDSLPELISASDTDSDRASVDTNPTSTGLHSHFSDESVFEHMDDVAAMDGSVMMVLDKDDAHQDDSSDATKKTSKFAKLGQHLKNGFSKMFPNLFRKEVGFPPKRQWEHDIDTGDAPPVHIKGRPHSPLENKAIEAFVEDGLKAGVIEESSSPWSSPIILAPKKDGTLRVCVDLRAVNALTKHNAYPLPHIDECYVNLKGAKIFSTLDLKSGYWQVRLSETSKEKTAFTCRYGHFQFRVIPFGLTNAPATFQHMMNDILRPFIDKCAMVYLDDIIVYSQDEETHEEDLKKVLAALDAHGLALNTEKCSFAQDELLYLGHYVSGEGIRVNPDKVSAVAEWPVPTTVTAVRGFLNLAGYYRRFLPRFASIAGPLYDLLQGSPKKGSAITWTNDCQRAFDGLKNGLTSACTLVHPTPWHLFVIDTDASGTCIGAVLQQSVVPCLKKGKDDDVDRTFKDKDLRPIAFESRRMTPTEQRYSAQEREMLAIVHALKKWRPYIEGSPIVVRSDHESLKHFHTQRHLGRRLTRFADDIAHFDVQIIYRPGRAQLAADALSRREGHAEVPDSDYQPLIAYPLNADAYPLNVDALLNPVNQDEHDDEPNENDDDETDKWAVFDTLEKYRSILNGTTAGTEEMREAIEEGRYSVRGQFLFKDKSAEDEPPKMVRVPTSLEQAREIVIALHRDLGHLGTHAVQDALRSRVWFPYATELVRSVVSTCDQCQFTKRAPQVPQPLHPLPRVGALELWSFDFVGPLPKTKNGRQYLLTAMDHGTNYPLADALANRSADSVVSMLKRIITMFGKPKAVLTDNGEEFLSYRFKNMLQRFGIEHLHTTPYHPQTNGRLEKFNDTMTQSLARYVAPDRQDEWDEYVPDVLLAFRAHTTPSTGASPSYLLFGREPSLPNDTVYETLRIPPTDAEIEKLQHERLEHVKNLEQFRQEANAKALEKLEALAEKRDEGYNERGLGIGDLVLREHECESKIHPRWDGPFIIRDVTDKNTYQLMTRNGYILRNLYNGLRLRRYNPTETRDASAPDASLWYASSDLQRRDAQQRLRQGRRQHRL</sequence>
<accession>A0ABQ0LPH6</accession>
<keyword evidence="13" id="KW-1185">Reference proteome</keyword>
<feature type="domain" description="Integrase catalytic" evidence="11">
    <location>
        <begin position="792"/>
        <end position="955"/>
    </location>
</feature>
<keyword evidence="3" id="KW-0540">Nuclease</keyword>
<evidence type="ECO:0000313" key="13">
    <source>
        <dbReference type="Proteomes" id="UP000815677"/>
    </source>
</evidence>
<keyword evidence="5" id="KW-0378">Hydrolase</keyword>